<dbReference type="CDD" id="cd16454">
    <property type="entry name" value="RING-H2_PA-TM-RING"/>
    <property type="match status" value="1"/>
</dbReference>
<dbReference type="InterPro" id="IPR013083">
    <property type="entry name" value="Znf_RING/FYVE/PHD"/>
</dbReference>
<comment type="caution">
    <text evidence="6">The sequence shown here is derived from an EMBL/GenBank/DDBJ whole genome shotgun (WGS) entry which is preliminary data.</text>
</comment>
<dbReference type="AlphaFoldDB" id="A0AAV3QWK0"/>
<organism evidence="6 7">
    <name type="scientific">Lithospermum erythrorhizon</name>
    <name type="common">Purple gromwell</name>
    <name type="synonym">Lithospermum officinale var. erythrorhizon</name>
    <dbReference type="NCBI Taxonomy" id="34254"/>
    <lineage>
        <taxon>Eukaryota</taxon>
        <taxon>Viridiplantae</taxon>
        <taxon>Streptophyta</taxon>
        <taxon>Embryophyta</taxon>
        <taxon>Tracheophyta</taxon>
        <taxon>Spermatophyta</taxon>
        <taxon>Magnoliopsida</taxon>
        <taxon>eudicotyledons</taxon>
        <taxon>Gunneridae</taxon>
        <taxon>Pentapetalae</taxon>
        <taxon>asterids</taxon>
        <taxon>lamiids</taxon>
        <taxon>Boraginales</taxon>
        <taxon>Boraginaceae</taxon>
        <taxon>Boraginoideae</taxon>
        <taxon>Lithospermeae</taxon>
        <taxon>Lithospermum</taxon>
    </lineage>
</organism>
<keyword evidence="1" id="KW-0479">Metal-binding</keyword>
<dbReference type="GO" id="GO:0061630">
    <property type="term" value="F:ubiquitin protein ligase activity"/>
    <property type="evidence" value="ECO:0007669"/>
    <property type="project" value="TreeGrafter"/>
</dbReference>
<evidence type="ECO:0000313" key="6">
    <source>
        <dbReference type="EMBL" id="GAA0167925.1"/>
    </source>
</evidence>
<dbReference type="EMBL" id="BAABME010006276">
    <property type="protein sequence ID" value="GAA0167925.1"/>
    <property type="molecule type" value="Genomic_DNA"/>
</dbReference>
<keyword evidence="3" id="KW-0862">Zinc</keyword>
<dbReference type="InterPro" id="IPR051834">
    <property type="entry name" value="RING_finger_E3_ligase"/>
</dbReference>
<dbReference type="Proteomes" id="UP001454036">
    <property type="component" value="Unassembled WGS sequence"/>
</dbReference>
<evidence type="ECO:0000256" key="3">
    <source>
        <dbReference type="ARBA" id="ARBA00022833"/>
    </source>
</evidence>
<dbReference type="GO" id="GO:0006511">
    <property type="term" value="P:ubiquitin-dependent protein catabolic process"/>
    <property type="evidence" value="ECO:0007669"/>
    <property type="project" value="TreeGrafter"/>
</dbReference>
<dbReference type="PANTHER" id="PTHR45931:SF3">
    <property type="entry name" value="RING ZINC FINGER-CONTAINING PROTEIN"/>
    <property type="match status" value="1"/>
</dbReference>
<reference evidence="6 7" key="1">
    <citation type="submission" date="2024-01" db="EMBL/GenBank/DDBJ databases">
        <title>The complete chloroplast genome sequence of Lithospermum erythrorhizon: insights into the phylogenetic relationship among Boraginaceae species and the maternal lineages of purple gromwells.</title>
        <authorList>
            <person name="Okada T."/>
            <person name="Watanabe K."/>
        </authorList>
    </citation>
    <scope>NUCLEOTIDE SEQUENCE [LARGE SCALE GENOMIC DNA]</scope>
</reference>
<name>A0AAV3QWK0_LITER</name>
<dbReference type="Gene3D" id="3.30.40.10">
    <property type="entry name" value="Zinc/RING finger domain, C3HC4 (zinc finger)"/>
    <property type="match status" value="1"/>
</dbReference>
<protein>
    <recommendedName>
        <fullName evidence="5">RING-type domain-containing protein</fullName>
    </recommendedName>
</protein>
<keyword evidence="7" id="KW-1185">Reference proteome</keyword>
<feature type="domain" description="RING-type" evidence="5">
    <location>
        <begin position="68"/>
        <end position="110"/>
    </location>
</feature>
<evidence type="ECO:0000256" key="1">
    <source>
        <dbReference type="ARBA" id="ARBA00022723"/>
    </source>
</evidence>
<dbReference type="GO" id="GO:0008270">
    <property type="term" value="F:zinc ion binding"/>
    <property type="evidence" value="ECO:0007669"/>
    <property type="project" value="UniProtKB-KW"/>
</dbReference>
<accession>A0AAV3QWK0</accession>
<dbReference type="SMART" id="SM00184">
    <property type="entry name" value="RING"/>
    <property type="match status" value="1"/>
</dbReference>
<proteinExistence type="predicted"/>
<dbReference type="InterPro" id="IPR001841">
    <property type="entry name" value="Znf_RING"/>
</dbReference>
<keyword evidence="2 4" id="KW-0863">Zinc-finger</keyword>
<dbReference type="InterPro" id="IPR011016">
    <property type="entry name" value="Znf_RING-CH"/>
</dbReference>
<dbReference type="Pfam" id="PF13639">
    <property type="entry name" value="zf-RING_2"/>
    <property type="match status" value="1"/>
</dbReference>
<gene>
    <name evidence="6" type="ORF">LIER_22759</name>
</gene>
<evidence type="ECO:0000256" key="2">
    <source>
        <dbReference type="ARBA" id="ARBA00022771"/>
    </source>
</evidence>
<evidence type="ECO:0000259" key="5">
    <source>
        <dbReference type="PROSITE" id="PS50089"/>
    </source>
</evidence>
<dbReference type="GO" id="GO:0005634">
    <property type="term" value="C:nucleus"/>
    <property type="evidence" value="ECO:0007669"/>
    <property type="project" value="TreeGrafter"/>
</dbReference>
<dbReference type="SMART" id="SM00744">
    <property type="entry name" value="RINGv"/>
    <property type="match status" value="1"/>
</dbReference>
<evidence type="ECO:0000256" key="4">
    <source>
        <dbReference type="PROSITE-ProRule" id="PRU00175"/>
    </source>
</evidence>
<evidence type="ECO:0000313" key="7">
    <source>
        <dbReference type="Proteomes" id="UP001454036"/>
    </source>
</evidence>
<dbReference type="SUPFAM" id="SSF57850">
    <property type="entry name" value="RING/U-box"/>
    <property type="match status" value="1"/>
</dbReference>
<sequence>MLLLLACFVEHDFSTRYSNNLPPNLPIGTYSNNLVDQERRQNKPTLQGLTTSKVETMLYKSHESQVDCSICLGIFEDGEELKTLSPCNHYYHSKCVDDWLKIKKTCPLCRTPVGVDIV</sequence>
<dbReference type="PANTHER" id="PTHR45931">
    <property type="entry name" value="SI:CH211-59O9.10"/>
    <property type="match status" value="1"/>
</dbReference>
<dbReference type="PROSITE" id="PS50089">
    <property type="entry name" value="ZF_RING_2"/>
    <property type="match status" value="1"/>
</dbReference>